<dbReference type="Gene3D" id="3.30.9.10">
    <property type="entry name" value="D-Amino Acid Oxidase, subunit A, domain 2"/>
    <property type="match status" value="1"/>
</dbReference>
<dbReference type="Proteomes" id="UP000285972">
    <property type="component" value="Unassembled WGS sequence"/>
</dbReference>
<keyword evidence="2" id="KW-0560">Oxidoreductase</keyword>
<evidence type="ECO:0000313" key="4">
    <source>
        <dbReference type="EMBL" id="RLM20853.1"/>
    </source>
</evidence>
<dbReference type="InterPro" id="IPR036188">
    <property type="entry name" value="FAD/NAD-bd_sf"/>
</dbReference>
<dbReference type="SUPFAM" id="SSF51905">
    <property type="entry name" value="FAD/NAD(P)-binding domain"/>
    <property type="match status" value="1"/>
</dbReference>
<dbReference type="EMBL" id="MJLX01000044">
    <property type="protein sequence ID" value="RLM20853.1"/>
    <property type="molecule type" value="Genomic_DNA"/>
</dbReference>
<dbReference type="KEGG" id="bgj:AWC36_06275"/>
<dbReference type="InterPro" id="IPR006076">
    <property type="entry name" value="FAD-dep_OxRdtase"/>
</dbReference>
<dbReference type="PANTHER" id="PTHR13847:SF280">
    <property type="entry name" value="D-AMINO ACID DEHYDROGENASE"/>
    <property type="match status" value="1"/>
</dbReference>
<feature type="domain" description="FAD dependent oxidoreductase" evidence="3">
    <location>
        <begin position="2"/>
        <end position="399"/>
    </location>
</feature>
<dbReference type="SUPFAM" id="SSF54373">
    <property type="entry name" value="FAD-linked reductases, C-terminal domain"/>
    <property type="match status" value="1"/>
</dbReference>
<dbReference type="PANTHER" id="PTHR13847">
    <property type="entry name" value="SARCOSINE DEHYDROGENASE-RELATED"/>
    <property type="match status" value="1"/>
</dbReference>
<organism evidence="4 5">
    <name type="scientific">Brenneria goodwinii</name>
    <dbReference type="NCBI Taxonomy" id="1109412"/>
    <lineage>
        <taxon>Bacteria</taxon>
        <taxon>Pseudomonadati</taxon>
        <taxon>Pseudomonadota</taxon>
        <taxon>Gammaproteobacteria</taxon>
        <taxon>Enterobacterales</taxon>
        <taxon>Pectobacteriaceae</taxon>
        <taxon>Brenneria</taxon>
    </lineage>
</organism>
<sequence length="419" mass="45638">MKVIVLGAGVIGVTTAWYLRRQGFEVELIDRRDGPGQEASFANAGGVCPGFSGPWAAPGMMAKALRWLFEEQAPLKWRPRLDVNQWRWLWLFARECRLERYRTNKARMQRIAKYSQCCLRELREETGIHYQQQALGVLQLFSTQQELDMAAQASRVLTEFGVAHRIVDAAGASAIEPALAQAAIPLTGGLHLPGDETGDCALFTQELAQHLQRQGVRFHFGATITRLTQDGRRQRIVGVETDRGALTADAVVVALGCDAARLVRPLGIRLPIYPVKGYSVTLDIDDSAAAPRSSVMFESRKVMITRLGNRLRVAGIAAVDDYATLPDDKSCAFVAATAQALFPNAGNYHNIQPWCGLRPMTPDGPGYVGKTPFAGLFLACGQGSSGWTQAAGVGRLVADAIAGNPAEIDLEGLTLDRHR</sequence>
<protein>
    <submittedName>
        <fullName evidence="4">FAD-dependent oxidoreductase</fullName>
    </submittedName>
</protein>
<proteinExistence type="inferred from homology"/>
<dbReference type="GO" id="GO:0008718">
    <property type="term" value="F:D-amino-acid dehydrogenase activity"/>
    <property type="evidence" value="ECO:0007669"/>
    <property type="project" value="TreeGrafter"/>
</dbReference>
<dbReference type="AlphaFoldDB" id="A0AAE8JMJ1"/>
<evidence type="ECO:0000313" key="5">
    <source>
        <dbReference type="Proteomes" id="UP000285972"/>
    </source>
</evidence>
<evidence type="ECO:0000259" key="3">
    <source>
        <dbReference type="Pfam" id="PF01266"/>
    </source>
</evidence>
<dbReference type="GO" id="GO:0055130">
    <property type="term" value="P:D-alanine catabolic process"/>
    <property type="evidence" value="ECO:0007669"/>
    <property type="project" value="TreeGrafter"/>
</dbReference>
<evidence type="ECO:0000256" key="1">
    <source>
        <dbReference type="ARBA" id="ARBA00009410"/>
    </source>
</evidence>
<dbReference type="NCBIfam" id="NF001933">
    <property type="entry name" value="PRK00711.1"/>
    <property type="match status" value="1"/>
</dbReference>
<reference evidence="4 5" key="1">
    <citation type="submission" date="2016-09" db="EMBL/GenBank/DDBJ databases">
        <authorList>
            <person name="Doonan J."/>
            <person name="Pachebat J.A."/>
            <person name="Golyshin P.N."/>
            <person name="Denman S."/>
            <person name="Mcdonald J.E."/>
        </authorList>
    </citation>
    <scope>NUCLEOTIDE SEQUENCE [LARGE SCALE GENOMIC DNA]</scope>
    <source>
        <strain evidence="4 5">FRB141</strain>
    </source>
</reference>
<dbReference type="RefSeq" id="WP_095833943.1">
    <property type="nucleotide sequence ID" value="NZ_CP014137.1"/>
</dbReference>
<accession>A0AAE8JMJ1</accession>
<dbReference type="Gene3D" id="3.50.50.60">
    <property type="entry name" value="FAD/NAD(P)-binding domain"/>
    <property type="match status" value="2"/>
</dbReference>
<gene>
    <name evidence="4" type="ORF">BIY26_15275</name>
</gene>
<name>A0AAE8JMJ1_9GAMM</name>
<dbReference type="GO" id="GO:0005737">
    <property type="term" value="C:cytoplasm"/>
    <property type="evidence" value="ECO:0007669"/>
    <property type="project" value="TreeGrafter"/>
</dbReference>
<dbReference type="GeneID" id="70906387"/>
<comment type="caution">
    <text evidence="4">The sequence shown here is derived from an EMBL/GenBank/DDBJ whole genome shotgun (WGS) entry which is preliminary data.</text>
</comment>
<evidence type="ECO:0000256" key="2">
    <source>
        <dbReference type="ARBA" id="ARBA00023002"/>
    </source>
</evidence>
<dbReference type="GO" id="GO:0005886">
    <property type="term" value="C:plasma membrane"/>
    <property type="evidence" value="ECO:0007669"/>
    <property type="project" value="TreeGrafter"/>
</dbReference>
<comment type="similarity">
    <text evidence="1">Belongs to the DadA oxidoreductase family.</text>
</comment>
<dbReference type="Pfam" id="PF01266">
    <property type="entry name" value="DAO"/>
    <property type="match status" value="1"/>
</dbReference>